<dbReference type="InParanoid" id="A0A0D0E261"/>
<dbReference type="HOGENOM" id="CLU_191097_0_0_1"/>
<protein>
    <submittedName>
        <fullName evidence="1">Uncharacterized protein</fullName>
    </submittedName>
</protein>
<reference evidence="1 2" key="1">
    <citation type="submission" date="2014-04" db="EMBL/GenBank/DDBJ databases">
        <authorList>
            <consortium name="DOE Joint Genome Institute"/>
            <person name="Kuo A."/>
            <person name="Kohler A."/>
            <person name="Jargeat P."/>
            <person name="Nagy L.G."/>
            <person name="Floudas D."/>
            <person name="Copeland A."/>
            <person name="Barry K.W."/>
            <person name="Cichocki N."/>
            <person name="Veneault-Fourrey C."/>
            <person name="LaButti K."/>
            <person name="Lindquist E.A."/>
            <person name="Lipzen A."/>
            <person name="Lundell T."/>
            <person name="Morin E."/>
            <person name="Murat C."/>
            <person name="Sun H."/>
            <person name="Tunlid A."/>
            <person name="Henrissat B."/>
            <person name="Grigoriev I.V."/>
            <person name="Hibbett D.S."/>
            <person name="Martin F."/>
            <person name="Nordberg H.P."/>
            <person name="Cantor M.N."/>
            <person name="Hua S.X."/>
        </authorList>
    </citation>
    <scope>NUCLEOTIDE SEQUENCE [LARGE SCALE GENOMIC DNA]</scope>
    <source>
        <strain evidence="1 2">Ve08.2h10</strain>
    </source>
</reference>
<gene>
    <name evidence="1" type="ORF">PAXRUDRAFT_827826</name>
</gene>
<proteinExistence type="predicted"/>
<evidence type="ECO:0000313" key="2">
    <source>
        <dbReference type="Proteomes" id="UP000054538"/>
    </source>
</evidence>
<organism evidence="1 2">
    <name type="scientific">Paxillus rubicundulus Ve08.2h10</name>
    <dbReference type="NCBI Taxonomy" id="930991"/>
    <lineage>
        <taxon>Eukaryota</taxon>
        <taxon>Fungi</taxon>
        <taxon>Dikarya</taxon>
        <taxon>Basidiomycota</taxon>
        <taxon>Agaricomycotina</taxon>
        <taxon>Agaricomycetes</taxon>
        <taxon>Agaricomycetidae</taxon>
        <taxon>Boletales</taxon>
        <taxon>Paxilineae</taxon>
        <taxon>Paxillaceae</taxon>
        <taxon>Paxillus</taxon>
    </lineage>
</organism>
<sequence length="82" mass="9323">MDLLLQSRPNISKMNPLPQMWIQCVESGPNESKFNPMSQKQTCHFSPISNGHHSPTLEMVYPNLPANFQLHLCISKCPPSQF</sequence>
<reference evidence="2" key="2">
    <citation type="submission" date="2015-01" db="EMBL/GenBank/DDBJ databases">
        <title>Evolutionary Origins and Diversification of the Mycorrhizal Mutualists.</title>
        <authorList>
            <consortium name="DOE Joint Genome Institute"/>
            <consortium name="Mycorrhizal Genomics Consortium"/>
            <person name="Kohler A."/>
            <person name="Kuo A."/>
            <person name="Nagy L.G."/>
            <person name="Floudas D."/>
            <person name="Copeland A."/>
            <person name="Barry K.W."/>
            <person name="Cichocki N."/>
            <person name="Veneault-Fourrey C."/>
            <person name="LaButti K."/>
            <person name="Lindquist E.A."/>
            <person name="Lipzen A."/>
            <person name="Lundell T."/>
            <person name="Morin E."/>
            <person name="Murat C."/>
            <person name="Riley R."/>
            <person name="Ohm R."/>
            <person name="Sun H."/>
            <person name="Tunlid A."/>
            <person name="Henrissat B."/>
            <person name="Grigoriev I.V."/>
            <person name="Hibbett D.S."/>
            <person name="Martin F."/>
        </authorList>
    </citation>
    <scope>NUCLEOTIDE SEQUENCE [LARGE SCALE GENOMIC DNA]</scope>
    <source>
        <strain evidence="2">Ve08.2h10</strain>
    </source>
</reference>
<evidence type="ECO:0000313" key="1">
    <source>
        <dbReference type="EMBL" id="KIK94584.1"/>
    </source>
</evidence>
<name>A0A0D0E261_9AGAM</name>
<accession>A0A0D0E261</accession>
<dbReference type="EMBL" id="KN825096">
    <property type="protein sequence ID" value="KIK94584.1"/>
    <property type="molecule type" value="Genomic_DNA"/>
</dbReference>
<dbReference type="AlphaFoldDB" id="A0A0D0E261"/>
<keyword evidence="2" id="KW-1185">Reference proteome</keyword>
<dbReference type="Proteomes" id="UP000054538">
    <property type="component" value="Unassembled WGS sequence"/>
</dbReference>